<dbReference type="Proteomes" id="UP001341820">
    <property type="component" value="Unassembled WGS sequence"/>
</dbReference>
<protein>
    <submittedName>
        <fullName evidence="1">Uncharacterized protein</fullName>
    </submittedName>
</protein>
<dbReference type="RefSeq" id="WP_328238949.1">
    <property type="nucleotide sequence ID" value="NZ_JAROAS010000065.1"/>
</dbReference>
<name>A0ABU6NSV3_9BACI</name>
<dbReference type="Gene3D" id="3.40.50.2000">
    <property type="entry name" value="Glycogen Phosphorylase B"/>
    <property type="match status" value="1"/>
</dbReference>
<reference evidence="1 2" key="1">
    <citation type="submission" date="2023-03" db="EMBL/GenBank/DDBJ databases">
        <title>Bacillus Genome Sequencing.</title>
        <authorList>
            <person name="Dunlap C."/>
        </authorList>
    </citation>
    <scope>NUCLEOTIDE SEQUENCE [LARGE SCALE GENOMIC DNA]</scope>
    <source>
        <strain evidence="1 2">B-4107</strain>
    </source>
</reference>
<accession>A0ABU6NSV3</accession>
<proteinExistence type="predicted"/>
<organism evidence="1 2">
    <name type="scientific">Shouchella miscanthi</name>
    <dbReference type="NCBI Taxonomy" id="2598861"/>
    <lineage>
        <taxon>Bacteria</taxon>
        <taxon>Bacillati</taxon>
        <taxon>Bacillota</taxon>
        <taxon>Bacilli</taxon>
        <taxon>Bacillales</taxon>
        <taxon>Bacillaceae</taxon>
        <taxon>Shouchella</taxon>
    </lineage>
</organism>
<gene>
    <name evidence="1" type="ORF">P5F74_19685</name>
</gene>
<keyword evidence="2" id="KW-1185">Reference proteome</keyword>
<comment type="caution">
    <text evidence="1">The sequence shown here is derived from an EMBL/GenBank/DDBJ whole genome shotgun (WGS) entry which is preliminary data.</text>
</comment>
<evidence type="ECO:0000313" key="1">
    <source>
        <dbReference type="EMBL" id="MED4130335.1"/>
    </source>
</evidence>
<evidence type="ECO:0000313" key="2">
    <source>
        <dbReference type="Proteomes" id="UP001341820"/>
    </source>
</evidence>
<sequence>MNVLIIVSTRSNYPKSKIFIRRMEMDNRYNKNKYRYIFVGQDFDETMKEDLSNELNLKVGSSDKENTSKVIGIMAKLNKYVATHFYKKGEGTAWQEIFLETSNKSIQGWDGNVSKRIAKLFEKIT</sequence>
<dbReference type="EMBL" id="JAROAS010000065">
    <property type="protein sequence ID" value="MED4130335.1"/>
    <property type="molecule type" value="Genomic_DNA"/>
</dbReference>